<protein>
    <submittedName>
        <fullName evidence="1">Uncharacterized protein</fullName>
    </submittedName>
</protein>
<name>A0ABM5MTE7_RICCA</name>
<keyword evidence="2" id="KW-1185">Reference proteome</keyword>
<dbReference type="EMBL" id="CP003304">
    <property type="protein sequence ID" value="AFB21555.1"/>
    <property type="molecule type" value="Genomic_DNA"/>
</dbReference>
<dbReference type="Proteomes" id="UP000007878">
    <property type="component" value="Chromosome"/>
</dbReference>
<evidence type="ECO:0000313" key="2">
    <source>
        <dbReference type="Proteomes" id="UP000007878"/>
    </source>
</evidence>
<sequence length="22" mass="2708">MVKTDFMIYKGYLVVHFNMLEE</sequence>
<organism evidence="1 2">
    <name type="scientific">Rickettsia canadensis str. CA410</name>
    <dbReference type="NCBI Taxonomy" id="1105107"/>
    <lineage>
        <taxon>Bacteria</taxon>
        <taxon>Pseudomonadati</taxon>
        <taxon>Pseudomonadota</taxon>
        <taxon>Alphaproteobacteria</taxon>
        <taxon>Rickettsiales</taxon>
        <taxon>Rickettsiaceae</taxon>
        <taxon>Rickettsieae</taxon>
        <taxon>Rickettsia</taxon>
        <taxon>belli group</taxon>
    </lineage>
</organism>
<reference evidence="2" key="1">
    <citation type="submission" date="2012-02" db="EMBL/GenBank/DDBJ databases">
        <title>Complete genome sequence of Rickettsia parkeri strain Portsmouth.</title>
        <authorList>
            <person name="Johnson S.L."/>
            <person name="Munk A.C."/>
            <person name="Han S."/>
            <person name="Bruce D.C."/>
            <person name="Dasch G.A."/>
        </authorList>
    </citation>
    <scope>NUCLEOTIDE SEQUENCE [LARGE SCALE GENOMIC DNA]</scope>
    <source>
        <strain evidence="2">CA410</strain>
    </source>
</reference>
<proteinExistence type="predicted"/>
<gene>
    <name evidence="1" type="ORF">RCA_05030</name>
</gene>
<accession>A0ABM5MTE7</accession>
<evidence type="ECO:0000313" key="1">
    <source>
        <dbReference type="EMBL" id="AFB21555.1"/>
    </source>
</evidence>